<accession>A0AA35SLN2</accession>
<name>A0AA35SLN2_GEOBA</name>
<feature type="compositionally biased region" description="Basic and acidic residues" evidence="1">
    <location>
        <begin position="144"/>
        <end position="154"/>
    </location>
</feature>
<organism evidence="2 3">
    <name type="scientific">Geodia barretti</name>
    <name type="common">Barrett's horny sponge</name>
    <dbReference type="NCBI Taxonomy" id="519541"/>
    <lineage>
        <taxon>Eukaryota</taxon>
        <taxon>Metazoa</taxon>
        <taxon>Porifera</taxon>
        <taxon>Demospongiae</taxon>
        <taxon>Heteroscleromorpha</taxon>
        <taxon>Tetractinellida</taxon>
        <taxon>Astrophorina</taxon>
        <taxon>Geodiidae</taxon>
        <taxon>Geodia</taxon>
    </lineage>
</organism>
<feature type="region of interest" description="Disordered" evidence="1">
    <location>
        <begin position="144"/>
        <end position="173"/>
    </location>
</feature>
<proteinExistence type="predicted"/>
<protein>
    <submittedName>
        <fullName evidence="2">Uncharacterized protein</fullName>
    </submittedName>
</protein>
<sequence length="173" mass="19206">MPKGGGAWFGTRPKKVGFHVVTILVDSQRISNYQWNVMVYGYRDYSVMTKPRLYLSRQQISDMSTVKSVFVLPLSGYLAFSDQLCIRTVNLEGLRLVKRAIGLAGSPSGLFSMPMESQPTAKNELFIADRQACKITKLAPDGRVVDRTGGREEAAGGEASRVRRRDNRQTVCG</sequence>
<reference evidence="2" key="1">
    <citation type="submission" date="2023-03" db="EMBL/GenBank/DDBJ databases">
        <authorList>
            <person name="Steffen K."/>
            <person name="Cardenas P."/>
        </authorList>
    </citation>
    <scope>NUCLEOTIDE SEQUENCE</scope>
</reference>
<evidence type="ECO:0000313" key="2">
    <source>
        <dbReference type="EMBL" id="CAI8032385.1"/>
    </source>
</evidence>
<evidence type="ECO:0000313" key="3">
    <source>
        <dbReference type="Proteomes" id="UP001174909"/>
    </source>
</evidence>
<comment type="caution">
    <text evidence="2">The sequence shown here is derived from an EMBL/GenBank/DDBJ whole genome shotgun (WGS) entry which is preliminary data.</text>
</comment>
<gene>
    <name evidence="2" type="ORF">GBAR_LOCUS18316</name>
</gene>
<dbReference type="AlphaFoldDB" id="A0AA35SLN2"/>
<evidence type="ECO:0000256" key="1">
    <source>
        <dbReference type="SAM" id="MobiDB-lite"/>
    </source>
</evidence>
<dbReference type="Proteomes" id="UP001174909">
    <property type="component" value="Unassembled WGS sequence"/>
</dbReference>
<dbReference type="EMBL" id="CASHTH010002598">
    <property type="protein sequence ID" value="CAI8032385.1"/>
    <property type="molecule type" value="Genomic_DNA"/>
</dbReference>
<keyword evidence="3" id="KW-1185">Reference proteome</keyword>